<gene>
    <name evidence="1" type="ORF">SteCoe_37687</name>
</gene>
<proteinExistence type="predicted"/>
<organism evidence="1 2">
    <name type="scientific">Stentor coeruleus</name>
    <dbReference type="NCBI Taxonomy" id="5963"/>
    <lineage>
        <taxon>Eukaryota</taxon>
        <taxon>Sar</taxon>
        <taxon>Alveolata</taxon>
        <taxon>Ciliophora</taxon>
        <taxon>Postciliodesmatophora</taxon>
        <taxon>Heterotrichea</taxon>
        <taxon>Heterotrichida</taxon>
        <taxon>Stentoridae</taxon>
        <taxon>Stentor</taxon>
    </lineage>
</organism>
<dbReference type="Proteomes" id="UP000187209">
    <property type="component" value="Unassembled WGS sequence"/>
</dbReference>
<sequence length="131" mass="15573">MFFRWIDKKIDAKVAVLFSFFRKMGRRSERVYYTAYKDWLVYISRRSKDMAVKISLGAITVSLVYTTNSLKRIFNDNFEYYGSSISDMENTLKNYHAKGLKSDDISPQVENIRLGRDDLLVIREFEEQRDK</sequence>
<keyword evidence="2" id="KW-1185">Reference proteome</keyword>
<reference evidence="1 2" key="1">
    <citation type="submission" date="2016-11" db="EMBL/GenBank/DDBJ databases">
        <title>The macronuclear genome of Stentor coeruleus: a giant cell with tiny introns.</title>
        <authorList>
            <person name="Slabodnick M."/>
            <person name="Ruby J.G."/>
            <person name="Reiff S.B."/>
            <person name="Swart E.C."/>
            <person name="Gosai S."/>
            <person name="Prabakaran S."/>
            <person name="Witkowska E."/>
            <person name="Larue G.E."/>
            <person name="Fisher S."/>
            <person name="Freeman R.M."/>
            <person name="Gunawardena J."/>
            <person name="Chu W."/>
            <person name="Stover N.A."/>
            <person name="Gregory B.D."/>
            <person name="Nowacki M."/>
            <person name="Derisi J."/>
            <person name="Roy S.W."/>
            <person name="Marshall W.F."/>
            <person name="Sood P."/>
        </authorList>
    </citation>
    <scope>NUCLEOTIDE SEQUENCE [LARGE SCALE GENOMIC DNA]</scope>
    <source>
        <strain evidence="1">WM001</strain>
    </source>
</reference>
<evidence type="ECO:0000313" key="1">
    <source>
        <dbReference type="EMBL" id="OMJ65744.1"/>
    </source>
</evidence>
<protein>
    <submittedName>
        <fullName evidence="1">Uncharacterized protein</fullName>
    </submittedName>
</protein>
<name>A0A1R2AML7_9CILI</name>
<dbReference type="EMBL" id="MPUH01001961">
    <property type="protein sequence ID" value="OMJ65744.1"/>
    <property type="molecule type" value="Genomic_DNA"/>
</dbReference>
<comment type="caution">
    <text evidence="1">The sequence shown here is derived from an EMBL/GenBank/DDBJ whole genome shotgun (WGS) entry which is preliminary data.</text>
</comment>
<dbReference type="AlphaFoldDB" id="A0A1R2AML7"/>
<evidence type="ECO:0000313" key="2">
    <source>
        <dbReference type="Proteomes" id="UP000187209"/>
    </source>
</evidence>
<accession>A0A1R2AML7</accession>